<evidence type="ECO:0000259" key="1">
    <source>
        <dbReference type="PROSITE" id="PS51186"/>
    </source>
</evidence>
<protein>
    <submittedName>
        <fullName evidence="2">GNAT family N-acetyltransferase</fullName>
    </submittedName>
</protein>
<gene>
    <name evidence="2" type="ORF">FA727_04690</name>
</gene>
<dbReference type="PROSITE" id="PS51186">
    <property type="entry name" value="GNAT"/>
    <property type="match status" value="1"/>
</dbReference>
<dbReference type="InterPro" id="IPR016181">
    <property type="entry name" value="Acyl_CoA_acyltransferase"/>
</dbReference>
<proteinExistence type="predicted"/>
<dbReference type="OrthoDB" id="66776at2"/>
<dbReference type="InterPro" id="IPR000182">
    <property type="entry name" value="GNAT_dom"/>
</dbReference>
<keyword evidence="2" id="KW-0808">Transferase</keyword>
<dbReference type="EMBL" id="SWBM01000001">
    <property type="protein sequence ID" value="TKC18857.1"/>
    <property type="molecule type" value="Genomic_DNA"/>
</dbReference>
<comment type="caution">
    <text evidence="2">The sequence shown here is derived from an EMBL/GenBank/DDBJ whole genome shotgun (WGS) entry which is preliminary data.</text>
</comment>
<accession>A0A4U1DB79</accession>
<dbReference type="AlphaFoldDB" id="A0A4U1DB79"/>
<dbReference type="Proteomes" id="UP000307756">
    <property type="component" value="Unassembled WGS sequence"/>
</dbReference>
<dbReference type="GO" id="GO:0016747">
    <property type="term" value="F:acyltransferase activity, transferring groups other than amino-acyl groups"/>
    <property type="evidence" value="ECO:0007669"/>
    <property type="project" value="InterPro"/>
</dbReference>
<evidence type="ECO:0000313" key="2">
    <source>
        <dbReference type="EMBL" id="TKC18857.1"/>
    </source>
</evidence>
<sequence length="166" mass="18712">MGTNQSVNTVALEFYEEKFNSILSDYDLSEKQIRFTSLPSEAMLSCEIDKTRHPVVILSGGEPVGFFVLHGWEGVKTYSDNRSAILVRAYSINVKFQGKGIAKKSLFILDSFVKSNFPGSNEIILAVNHQNTVAQHLYKVSGFIDKGIRVMGRMGEQYIYHKELQI</sequence>
<organism evidence="2 3">
    <name type="scientific">Robertmurraya kyonggiensis</name>
    <dbReference type="NCBI Taxonomy" id="1037680"/>
    <lineage>
        <taxon>Bacteria</taxon>
        <taxon>Bacillati</taxon>
        <taxon>Bacillota</taxon>
        <taxon>Bacilli</taxon>
        <taxon>Bacillales</taxon>
        <taxon>Bacillaceae</taxon>
        <taxon>Robertmurraya</taxon>
    </lineage>
</organism>
<reference evidence="2 3" key="1">
    <citation type="journal article" date="2011" name="J. Microbiol.">
        <title>Bacillus kyonggiensis sp. nov., isolated from soil of a lettuce field.</title>
        <authorList>
            <person name="Dong K."/>
            <person name="Lee S."/>
        </authorList>
    </citation>
    <scope>NUCLEOTIDE SEQUENCE [LARGE SCALE GENOMIC DNA]</scope>
    <source>
        <strain evidence="2 3">NB22</strain>
    </source>
</reference>
<name>A0A4U1DB79_9BACI</name>
<keyword evidence="3" id="KW-1185">Reference proteome</keyword>
<evidence type="ECO:0000313" key="3">
    <source>
        <dbReference type="Proteomes" id="UP000307756"/>
    </source>
</evidence>
<dbReference type="RefSeq" id="WP_136829550.1">
    <property type="nucleotide sequence ID" value="NZ_SWBM01000001.1"/>
</dbReference>
<dbReference type="Pfam" id="PF00583">
    <property type="entry name" value="Acetyltransf_1"/>
    <property type="match status" value="1"/>
</dbReference>
<dbReference type="Gene3D" id="3.40.630.30">
    <property type="match status" value="1"/>
</dbReference>
<dbReference type="SUPFAM" id="SSF55729">
    <property type="entry name" value="Acyl-CoA N-acyltransferases (Nat)"/>
    <property type="match status" value="1"/>
</dbReference>
<feature type="domain" description="N-acetyltransferase" evidence="1">
    <location>
        <begin position="12"/>
        <end position="165"/>
    </location>
</feature>